<organism evidence="1">
    <name type="scientific">Salmonella enterica I</name>
    <dbReference type="NCBI Taxonomy" id="59201"/>
    <lineage>
        <taxon>Bacteria</taxon>
        <taxon>Pseudomonadati</taxon>
        <taxon>Pseudomonadota</taxon>
        <taxon>Gammaproteobacteria</taxon>
        <taxon>Enterobacterales</taxon>
        <taxon>Enterobacteriaceae</taxon>
        <taxon>Salmonella</taxon>
    </lineage>
</organism>
<dbReference type="EMBL" id="RVVJ01000051">
    <property type="protein sequence ID" value="MML56726.1"/>
    <property type="molecule type" value="Genomic_DNA"/>
</dbReference>
<proteinExistence type="predicted"/>
<dbReference type="Proteomes" id="UP000885348">
    <property type="component" value="Unassembled WGS sequence"/>
</dbReference>
<protein>
    <submittedName>
        <fullName evidence="1">Uncharacterized protein</fullName>
    </submittedName>
</protein>
<gene>
    <name evidence="1" type="ORF">D7N80_26290</name>
</gene>
<comment type="caution">
    <text evidence="1">The sequence shown here is derived from an EMBL/GenBank/DDBJ whole genome shotgun (WGS) entry which is preliminary data.</text>
</comment>
<accession>A0A3R1AIU3</accession>
<dbReference type="AlphaFoldDB" id="A0A3R1AIU3"/>
<sequence>MATRRITVTREWQQITDGSTTAVIQFSDPIELCDSQTQPENAAAALNFPAQTLTITPPTQAWIRAAGCGIYNEIPVIVMGI</sequence>
<reference evidence="1" key="1">
    <citation type="submission" date="2018-09" db="EMBL/GenBank/DDBJ databases">
        <authorList>
            <person name="Ashton P.M."/>
            <person name="Dallman T."/>
            <person name="Nair S."/>
            <person name="De Pinna E."/>
            <person name="Peters T."/>
            <person name="Grant K."/>
        </authorList>
    </citation>
    <scope>NUCLEOTIDE SEQUENCE [LARGE SCALE GENOMIC DNA]</scope>
    <source>
        <strain evidence="1">598938</strain>
    </source>
</reference>
<evidence type="ECO:0000313" key="1">
    <source>
        <dbReference type="EMBL" id="MML56726.1"/>
    </source>
</evidence>
<name>A0A3R1AIU3_SALET</name>